<accession>A0A9P0ZHV8</accession>
<evidence type="ECO:0000313" key="3">
    <source>
        <dbReference type="Proteomes" id="UP001152484"/>
    </source>
</evidence>
<dbReference type="EMBL" id="CAMAPE010000038">
    <property type="protein sequence ID" value="CAH9100733.1"/>
    <property type="molecule type" value="Genomic_DNA"/>
</dbReference>
<organism evidence="2 3">
    <name type="scientific">Cuscuta europaea</name>
    <name type="common">European dodder</name>
    <dbReference type="NCBI Taxonomy" id="41803"/>
    <lineage>
        <taxon>Eukaryota</taxon>
        <taxon>Viridiplantae</taxon>
        <taxon>Streptophyta</taxon>
        <taxon>Embryophyta</taxon>
        <taxon>Tracheophyta</taxon>
        <taxon>Spermatophyta</taxon>
        <taxon>Magnoliopsida</taxon>
        <taxon>eudicotyledons</taxon>
        <taxon>Gunneridae</taxon>
        <taxon>Pentapetalae</taxon>
        <taxon>asterids</taxon>
        <taxon>lamiids</taxon>
        <taxon>Solanales</taxon>
        <taxon>Convolvulaceae</taxon>
        <taxon>Cuscuteae</taxon>
        <taxon>Cuscuta</taxon>
        <taxon>Cuscuta subgen. Cuscuta</taxon>
    </lineage>
</organism>
<evidence type="ECO:0000256" key="1">
    <source>
        <dbReference type="SAM" id="MobiDB-lite"/>
    </source>
</evidence>
<protein>
    <submittedName>
        <fullName evidence="2">Uncharacterized protein</fullName>
    </submittedName>
</protein>
<evidence type="ECO:0000313" key="2">
    <source>
        <dbReference type="EMBL" id="CAH9100733.1"/>
    </source>
</evidence>
<feature type="region of interest" description="Disordered" evidence="1">
    <location>
        <begin position="67"/>
        <end position="106"/>
    </location>
</feature>
<name>A0A9P0ZHV8_CUSEU</name>
<comment type="caution">
    <text evidence="2">The sequence shown here is derived from an EMBL/GenBank/DDBJ whole genome shotgun (WGS) entry which is preliminary data.</text>
</comment>
<gene>
    <name evidence="2" type="ORF">CEURO_LOCUS15089</name>
</gene>
<keyword evidence="3" id="KW-1185">Reference proteome</keyword>
<dbReference type="AlphaFoldDB" id="A0A9P0ZHV8"/>
<sequence length="106" mass="11768">MRTRICMGVGKPLKAGTTIKEGKSSMKSCLVSALCVKLLVMQRNSAPWYTRKEKKLWLNPLDHGLERGRETSTLSGKQMVGSRGGSSRRVKHTAFSTQERSGVYPI</sequence>
<proteinExistence type="predicted"/>
<reference evidence="2" key="1">
    <citation type="submission" date="2022-07" db="EMBL/GenBank/DDBJ databases">
        <authorList>
            <person name="Macas J."/>
            <person name="Novak P."/>
            <person name="Neumann P."/>
        </authorList>
    </citation>
    <scope>NUCLEOTIDE SEQUENCE</scope>
</reference>
<dbReference type="Proteomes" id="UP001152484">
    <property type="component" value="Unassembled WGS sequence"/>
</dbReference>